<sequence>MTRSLTQQGFRSQIIDIYFPIIKQKVADLIHKISGYKSVAVIPDYTVTLTLALVVYGRTSPEHGNILIDEYVKIVDDAVLLISFGSYAAGIFPWMRYLPFVQKSEAHAANIRNNVDIASKKLN</sequence>
<dbReference type="GO" id="GO:0005506">
    <property type="term" value="F:iron ion binding"/>
    <property type="evidence" value="ECO:0007669"/>
    <property type="project" value="InterPro"/>
</dbReference>
<dbReference type="GO" id="GO:0004497">
    <property type="term" value="F:monooxygenase activity"/>
    <property type="evidence" value="ECO:0007669"/>
    <property type="project" value="InterPro"/>
</dbReference>
<gene>
    <name evidence="1" type="ORF">C2G38_2151311</name>
</gene>
<proteinExistence type="predicted"/>
<dbReference type="GO" id="GO:0020037">
    <property type="term" value="F:heme binding"/>
    <property type="evidence" value="ECO:0007669"/>
    <property type="project" value="InterPro"/>
</dbReference>
<dbReference type="InterPro" id="IPR036396">
    <property type="entry name" value="Cyt_P450_sf"/>
</dbReference>
<dbReference type="AlphaFoldDB" id="A0A397W960"/>
<evidence type="ECO:0000313" key="1">
    <source>
        <dbReference type="EMBL" id="RIB30938.1"/>
    </source>
</evidence>
<dbReference type="Proteomes" id="UP000266673">
    <property type="component" value="Unassembled WGS sequence"/>
</dbReference>
<dbReference type="Gene3D" id="1.10.630.10">
    <property type="entry name" value="Cytochrome P450"/>
    <property type="match status" value="1"/>
</dbReference>
<dbReference type="GO" id="GO:0016705">
    <property type="term" value="F:oxidoreductase activity, acting on paired donors, with incorporation or reduction of molecular oxygen"/>
    <property type="evidence" value="ECO:0007669"/>
    <property type="project" value="InterPro"/>
</dbReference>
<keyword evidence="2" id="KW-1185">Reference proteome</keyword>
<evidence type="ECO:0008006" key="3">
    <source>
        <dbReference type="Google" id="ProtNLM"/>
    </source>
</evidence>
<protein>
    <recommendedName>
        <fullName evidence="3">Cytochrome P450</fullName>
    </recommendedName>
</protein>
<comment type="caution">
    <text evidence="1">The sequence shown here is derived from an EMBL/GenBank/DDBJ whole genome shotgun (WGS) entry which is preliminary data.</text>
</comment>
<organism evidence="1 2">
    <name type="scientific">Gigaspora rosea</name>
    <dbReference type="NCBI Taxonomy" id="44941"/>
    <lineage>
        <taxon>Eukaryota</taxon>
        <taxon>Fungi</taxon>
        <taxon>Fungi incertae sedis</taxon>
        <taxon>Mucoromycota</taxon>
        <taxon>Glomeromycotina</taxon>
        <taxon>Glomeromycetes</taxon>
        <taxon>Diversisporales</taxon>
        <taxon>Gigasporaceae</taxon>
        <taxon>Gigaspora</taxon>
    </lineage>
</organism>
<dbReference type="OrthoDB" id="1103324at2759"/>
<evidence type="ECO:0000313" key="2">
    <source>
        <dbReference type="Proteomes" id="UP000266673"/>
    </source>
</evidence>
<reference evidence="1 2" key="1">
    <citation type="submission" date="2018-06" db="EMBL/GenBank/DDBJ databases">
        <title>Comparative genomics reveals the genomic features of Rhizophagus irregularis, R. cerebriforme, R. diaphanum and Gigaspora rosea, and their symbiotic lifestyle signature.</title>
        <authorList>
            <person name="Morin E."/>
            <person name="San Clemente H."/>
            <person name="Chen E.C.H."/>
            <person name="De La Providencia I."/>
            <person name="Hainaut M."/>
            <person name="Kuo A."/>
            <person name="Kohler A."/>
            <person name="Murat C."/>
            <person name="Tang N."/>
            <person name="Roy S."/>
            <person name="Loubradou J."/>
            <person name="Henrissat B."/>
            <person name="Grigoriev I.V."/>
            <person name="Corradi N."/>
            <person name="Roux C."/>
            <person name="Martin F.M."/>
        </authorList>
    </citation>
    <scope>NUCLEOTIDE SEQUENCE [LARGE SCALE GENOMIC DNA]</scope>
    <source>
        <strain evidence="1 2">DAOM 194757</strain>
    </source>
</reference>
<name>A0A397W960_9GLOM</name>
<dbReference type="EMBL" id="QKWP01000002">
    <property type="protein sequence ID" value="RIB30938.1"/>
    <property type="molecule type" value="Genomic_DNA"/>
</dbReference>
<accession>A0A397W960</accession>